<name>A0ACC1T612_9APHY</name>
<evidence type="ECO:0000313" key="1">
    <source>
        <dbReference type="EMBL" id="KAJ3553866.1"/>
    </source>
</evidence>
<evidence type="ECO:0000313" key="2">
    <source>
        <dbReference type="Proteomes" id="UP001148662"/>
    </source>
</evidence>
<gene>
    <name evidence="1" type="ORF">NM688_g3394</name>
</gene>
<keyword evidence="2" id="KW-1185">Reference proteome</keyword>
<dbReference type="Proteomes" id="UP001148662">
    <property type="component" value="Unassembled WGS sequence"/>
</dbReference>
<reference evidence="1" key="1">
    <citation type="submission" date="2022-07" db="EMBL/GenBank/DDBJ databases">
        <title>Genome Sequence of Phlebia brevispora.</title>
        <authorList>
            <person name="Buettner E."/>
        </authorList>
    </citation>
    <scope>NUCLEOTIDE SEQUENCE</scope>
    <source>
        <strain evidence="1">MPL23</strain>
    </source>
</reference>
<proteinExistence type="predicted"/>
<protein>
    <submittedName>
        <fullName evidence="1">Uncharacterized protein</fullName>
    </submittedName>
</protein>
<comment type="caution">
    <text evidence="1">The sequence shown here is derived from an EMBL/GenBank/DDBJ whole genome shotgun (WGS) entry which is preliminary data.</text>
</comment>
<organism evidence="1 2">
    <name type="scientific">Phlebia brevispora</name>
    <dbReference type="NCBI Taxonomy" id="194682"/>
    <lineage>
        <taxon>Eukaryota</taxon>
        <taxon>Fungi</taxon>
        <taxon>Dikarya</taxon>
        <taxon>Basidiomycota</taxon>
        <taxon>Agaricomycotina</taxon>
        <taxon>Agaricomycetes</taxon>
        <taxon>Polyporales</taxon>
        <taxon>Meruliaceae</taxon>
        <taxon>Phlebia</taxon>
    </lineage>
</organism>
<accession>A0ACC1T612</accession>
<dbReference type="EMBL" id="JANHOG010000490">
    <property type="protein sequence ID" value="KAJ3553866.1"/>
    <property type="molecule type" value="Genomic_DNA"/>
</dbReference>
<sequence length="352" mass="39728">MASEDIEEGVLEDLSGSPAPSLYSFNPSVDERHMLRELYGRVVNSYNDTYLLPADDDEHRRLDLQHRIYTIMLGALYPAVPLVRWALRPRRGTTPAILDVGTGSGSWAIDMAREFPHCEVVGIDLVPPRILGDVPANCRFEIDDANLGFPHYRGRFDVIQARAVDVGIRDFPGLLNELAQSLRPSGVLLLGDGEMQLYDEQKRPISFSEPNPSWTHRIFFAAYNAMKNRGGSPDAPSMSPTWLRAIDSLTDVGWHKVFVPIGPWIYGERSYTDRARPHGSNREAANEREKILADMLRTNCLAFISGMGPLLMSEGYLPESVEKMQHEAGMELQELRVRLYSRWSFAWAVKKP</sequence>